<organism evidence="1 2">
    <name type="scientific">Catharanthus roseus</name>
    <name type="common">Madagascar periwinkle</name>
    <name type="synonym">Vinca rosea</name>
    <dbReference type="NCBI Taxonomy" id="4058"/>
    <lineage>
        <taxon>Eukaryota</taxon>
        <taxon>Viridiplantae</taxon>
        <taxon>Streptophyta</taxon>
        <taxon>Embryophyta</taxon>
        <taxon>Tracheophyta</taxon>
        <taxon>Spermatophyta</taxon>
        <taxon>Magnoliopsida</taxon>
        <taxon>eudicotyledons</taxon>
        <taxon>Gunneridae</taxon>
        <taxon>Pentapetalae</taxon>
        <taxon>asterids</taxon>
        <taxon>lamiids</taxon>
        <taxon>Gentianales</taxon>
        <taxon>Apocynaceae</taxon>
        <taxon>Rauvolfioideae</taxon>
        <taxon>Vinceae</taxon>
        <taxon>Catharanthinae</taxon>
        <taxon>Catharanthus</taxon>
    </lineage>
</organism>
<reference evidence="2" key="1">
    <citation type="journal article" date="2023" name="Nat. Plants">
        <title>Single-cell RNA sequencing provides a high-resolution roadmap for understanding the multicellular compartmentation of specialized metabolism.</title>
        <authorList>
            <person name="Sun S."/>
            <person name="Shen X."/>
            <person name="Li Y."/>
            <person name="Li Y."/>
            <person name="Wang S."/>
            <person name="Li R."/>
            <person name="Zhang H."/>
            <person name="Shen G."/>
            <person name="Guo B."/>
            <person name="Wei J."/>
            <person name="Xu J."/>
            <person name="St-Pierre B."/>
            <person name="Chen S."/>
            <person name="Sun C."/>
        </authorList>
    </citation>
    <scope>NUCLEOTIDE SEQUENCE [LARGE SCALE GENOMIC DNA]</scope>
</reference>
<comment type="caution">
    <text evidence="1">The sequence shown here is derived from an EMBL/GenBank/DDBJ whole genome shotgun (WGS) entry which is preliminary data.</text>
</comment>
<evidence type="ECO:0000313" key="1">
    <source>
        <dbReference type="EMBL" id="KAI5659196.1"/>
    </source>
</evidence>
<dbReference type="Proteomes" id="UP001060085">
    <property type="component" value="Linkage Group LG06"/>
</dbReference>
<proteinExistence type="predicted"/>
<accession>A0ACC0AF39</accession>
<evidence type="ECO:0000313" key="2">
    <source>
        <dbReference type="Proteomes" id="UP001060085"/>
    </source>
</evidence>
<protein>
    <submittedName>
        <fullName evidence="1">Uncharacterized protein</fullName>
    </submittedName>
</protein>
<sequence length="261" mass="28375">MADMNGKKRLSLNLSVFNLAETPAKSTSSSSSGNKSPKNFEEPNGVVGLGILAAMNGNSKNECNVQDQFRNAVLAVSPKSSNPIIILSNNRKSNTPSPSNKRSPTGFSNGNSDIGMGPSIEEMELCEEYTCVISHVGDNKIKKREYFDDGGFLENKNFDGSVKITTNSSKLVPFSSAVGQMEDFQMGDFLSSCFLCKKQLHGLDIFMYRGEKAFCSAECRCKQIVRDERKEKRVSGGRKPHEYSVSPCSGTMQCFAGVAAA</sequence>
<gene>
    <name evidence="1" type="ORF">M9H77_27989</name>
</gene>
<dbReference type="EMBL" id="CM044706">
    <property type="protein sequence ID" value="KAI5659196.1"/>
    <property type="molecule type" value="Genomic_DNA"/>
</dbReference>
<keyword evidence="2" id="KW-1185">Reference proteome</keyword>
<name>A0ACC0AF39_CATRO</name>